<dbReference type="RefSeq" id="WP_307412277.1">
    <property type="nucleotide sequence ID" value="NZ_JAUSUR010000014.1"/>
</dbReference>
<accession>A0ABU0E8T5</accession>
<protein>
    <submittedName>
        <fullName evidence="3">Repeat protein (TIGR02543 family)</fullName>
    </submittedName>
</protein>
<dbReference type="InterPro" id="IPR006626">
    <property type="entry name" value="PbH1"/>
</dbReference>
<dbReference type="InterPro" id="IPR011050">
    <property type="entry name" value="Pectin_lyase_fold/virulence"/>
</dbReference>
<dbReference type="EMBL" id="JAUSUR010000014">
    <property type="protein sequence ID" value="MDQ0363314.1"/>
    <property type="molecule type" value="Genomic_DNA"/>
</dbReference>
<dbReference type="Pfam" id="PF09479">
    <property type="entry name" value="Flg_new"/>
    <property type="match status" value="3"/>
</dbReference>
<organism evidence="3 4">
    <name type="scientific">Breznakia pachnodae</name>
    <dbReference type="NCBI Taxonomy" id="265178"/>
    <lineage>
        <taxon>Bacteria</taxon>
        <taxon>Bacillati</taxon>
        <taxon>Bacillota</taxon>
        <taxon>Erysipelotrichia</taxon>
        <taxon>Erysipelotrichales</taxon>
        <taxon>Erysipelotrichaceae</taxon>
        <taxon>Breznakia</taxon>
    </lineage>
</organism>
<feature type="non-terminal residue" evidence="3">
    <location>
        <position position="919"/>
    </location>
</feature>
<evidence type="ECO:0000313" key="4">
    <source>
        <dbReference type="Proteomes" id="UP001230220"/>
    </source>
</evidence>
<proteinExistence type="predicted"/>
<gene>
    <name evidence="3" type="ORF">J2S15_004079</name>
</gene>
<comment type="caution">
    <text evidence="3">The sequence shown here is derived from an EMBL/GenBank/DDBJ whole genome shotgun (WGS) entry which is preliminary data.</text>
</comment>
<evidence type="ECO:0000313" key="3">
    <source>
        <dbReference type="EMBL" id="MDQ0363314.1"/>
    </source>
</evidence>
<dbReference type="Gene3D" id="2.60.40.10">
    <property type="entry name" value="Immunoglobulins"/>
    <property type="match status" value="1"/>
</dbReference>
<dbReference type="NCBIfam" id="TIGR02543">
    <property type="entry name" value="List_Bact_rpt"/>
    <property type="match status" value="1"/>
</dbReference>
<dbReference type="SMART" id="SM00710">
    <property type="entry name" value="PbH1"/>
    <property type="match status" value="9"/>
</dbReference>
<dbReference type="Gene3D" id="2.60.40.4270">
    <property type="entry name" value="Listeria-Bacteroides repeat domain"/>
    <property type="match status" value="3"/>
</dbReference>
<feature type="chain" id="PRO_5047296690" evidence="2">
    <location>
        <begin position="24"/>
        <end position="919"/>
    </location>
</feature>
<feature type="signal peptide" evidence="2">
    <location>
        <begin position="1"/>
        <end position="23"/>
    </location>
</feature>
<dbReference type="Proteomes" id="UP001230220">
    <property type="component" value="Unassembled WGS sequence"/>
</dbReference>
<dbReference type="InterPro" id="IPR013783">
    <property type="entry name" value="Ig-like_fold"/>
</dbReference>
<evidence type="ECO:0000256" key="1">
    <source>
        <dbReference type="ARBA" id="ARBA00004196"/>
    </source>
</evidence>
<name>A0ABU0E8T5_9FIRM</name>
<dbReference type="SUPFAM" id="SSF51126">
    <property type="entry name" value="Pectin lyase-like"/>
    <property type="match status" value="1"/>
</dbReference>
<keyword evidence="4" id="KW-1185">Reference proteome</keyword>
<dbReference type="InterPro" id="IPR013378">
    <property type="entry name" value="InlB-like_B-rpt"/>
</dbReference>
<sequence length="919" mass="98051">MKKIFKVFSAIAIVLISVSPTHYMISATDEENSMNSKIQIFVEDITVDKDDKGFTLLDGVSATDVNGDEVEVKVLDDGEFDVTTIGNYIVTYQAINPSDDSEVTKERVVTVENKNIIITTQENPVKKNLLRAGSVTVSNVTDLATAVANASEGDVITLDNGFVFASATIAVPNVNVIIEGNNLTWTTGLITFNGSGTGSITLQNLNIDGTTSTQRLMSITNSAGQVILEGLDIKNAQKGAIYIGTQTAAKTTINNTRIADGVSSDTASAIYFDGYSNIDINYSTIENNVGSGAGWEAGALATKGYRGTLNINNSVFKNNKNKSANTGIYGGGGGAIEIHYMYAGVINIKESYFIGNEANGTDSAAASTYDGGAIYVFDGRDGSTINIDKTTFESNISHDDGGAIMFQGTGNPGLSTTISNSTFYNNLAQGLSGGNRSGGAIQFFKNGGSSVMTNKVSGCTFVGNTSGNENTRVEQRGGAIGLSGAGTLATATFTNSNSLYFDNQVYGVNGTLNTASNYKDTSNTSTTTLTSNLIGADRGGLIPPHTRQSIFGSYGITLSENHSSIIAGVNGEIVKTIPIMPEGLAENKSTNAVTGTDQRSYTKYKDIGAVEASWVKYDANGGSFTLPALSAYNGTEYYEGTTPVTYYDVGVIAGTSTVKNESDLAITAPISKTFLGWSTNKDATTADATYAPGNSITYLKDNQILYAIYGDVTFNITYDGNGYDGGTVPFDDTDYLFNQEVTVKPQGTMTRDGYKFIGWNENIDGNGITFAEGSSFYIVANTTLYAKWEELYTVTFDSQGGSSINPQTGLELGSKVMEPVIPTKDGYSFDGWYTDTTYTTVWDFNTDTIVGNMTLYAKWNIDDEKNLYTVTFDSQGGSSINPQTGLERGSKVMEPVIPTKDGYSFDGWYTDTTYTTVWD</sequence>
<comment type="subcellular location">
    <subcellularLocation>
        <location evidence="1">Cell envelope</location>
    </subcellularLocation>
</comment>
<reference evidence="3 4" key="1">
    <citation type="submission" date="2023-07" db="EMBL/GenBank/DDBJ databases">
        <title>Genomic Encyclopedia of Type Strains, Phase IV (KMG-IV): sequencing the most valuable type-strain genomes for metagenomic binning, comparative biology and taxonomic classification.</title>
        <authorList>
            <person name="Goeker M."/>
        </authorList>
    </citation>
    <scope>NUCLEOTIDE SEQUENCE [LARGE SCALE GENOMIC DNA]</scope>
    <source>
        <strain evidence="3 4">DSM 16784</strain>
    </source>
</reference>
<keyword evidence="2" id="KW-0732">Signal</keyword>
<dbReference type="InterPro" id="IPR042229">
    <property type="entry name" value="Listeria/Bacterioides_rpt_sf"/>
</dbReference>
<evidence type="ECO:0000256" key="2">
    <source>
        <dbReference type="SAM" id="SignalP"/>
    </source>
</evidence>